<protein>
    <submittedName>
        <fullName evidence="1">Sporulation protein YqfD</fullName>
    </submittedName>
</protein>
<dbReference type="Pfam" id="PF06898">
    <property type="entry name" value="YqfD"/>
    <property type="match status" value="1"/>
</dbReference>
<evidence type="ECO:0000313" key="2">
    <source>
        <dbReference type="Proteomes" id="UP000824102"/>
    </source>
</evidence>
<reference evidence="1" key="1">
    <citation type="journal article" date="2021" name="PeerJ">
        <title>Extensive microbial diversity within the chicken gut microbiome revealed by metagenomics and culture.</title>
        <authorList>
            <person name="Gilroy R."/>
            <person name="Ravi A."/>
            <person name="Getino M."/>
            <person name="Pursley I."/>
            <person name="Horton D.L."/>
            <person name="Alikhan N.F."/>
            <person name="Baker D."/>
            <person name="Gharbi K."/>
            <person name="Hall N."/>
            <person name="Watson M."/>
            <person name="Adriaenssens E.M."/>
            <person name="Foster-Nyarko E."/>
            <person name="Jarju S."/>
            <person name="Secka A."/>
            <person name="Antonio M."/>
            <person name="Oren A."/>
            <person name="Chaudhuri R.R."/>
            <person name="La Ragione R."/>
            <person name="Hildebrand F."/>
            <person name="Pallen M.J."/>
        </authorList>
    </citation>
    <scope>NUCLEOTIDE SEQUENCE</scope>
    <source>
        <strain evidence="1">ChiW7-2402</strain>
    </source>
</reference>
<organism evidence="1 2">
    <name type="scientific">Candidatus Gallimonas intestinavium</name>
    <dbReference type="NCBI Taxonomy" id="2838603"/>
    <lineage>
        <taxon>Bacteria</taxon>
        <taxon>Bacillati</taxon>
        <taxon>Bacillota</taxon>
        <taxon>Clostridia</taxon>
        <taxon>Candidatus Gallimonas</taxon>
    </lineage>
</organism>
<name>A0A9D2JZS7_9FIRM</name>
<sequence>MRNELLIEGLGTERVLGKLAREHIPVLAARRVQKNALAVTVAAKDSKKVFAILRGSCYNVKKVRPLGAARVRAAIRRSFGLVCGGALALGLVCALETRVLRVEITGSGAYYESEVLALLAEDGIGPLAPAPEKTELLTSRILELPRVSFASLRFEGGVLTVCVEVSDGETAWDRAPMKAPRAGILEELVVLRGTPCAAVGQEVEAGQTLISERVLYGEREERVIVIGYAVLRCPVEGVFAGSKEGAFEAARLAFGEDAELSAEETEEGWRIYGTARLTIASHIQ</sequence>
<accession>A0A9D2JZS7</accession>
<evidence type="ECO:0000313" key="1">
    <source>
        <dbReference type="EMBL" id="HIZ72548.1"/>
    </source>
</evidence>
<dbReference type="InterPro" id="IPR010690">
    <property type="entry name" value="YqfD"/>
</dbReference>
<gene>
    <name evidence="1" type="ORF">H9964_03080</name>
</gene>
<dbReference type="EMBL" id="DXBB01000050">
    <property type="protein sequence ID" value="HIZ72548.1"/>
    <property type="molecule type" value="Genomic_DNA"/>
</dbReference>
<reference evidence="1" key="2">
    <citation type="submission" date="2021-04" db="EMBL/GenBank/DDBJ databases">
        <authorList>
            <person name="Gilroy R."/>
        </authorList>
    </citation>
    <scope>NUCLEOTIDE SEQUENCE</scope>
    <source>
        <strain evidence="1">ChiW7-2402</strain>
    </source>
</reference>
<proteinExistence type="predicted"/>
<dbReference type="AlphaFoldDB" id="A0A9D2JZS7"/>
<comment type="caution">
    <text evidence="1">The sequence shown here is derived from an EMBL/GenBank/DDBJ whole genome shotgun (WGS) entry which is preliminary data.</text>
</comment>
<dbReference type="Proteomes" id="UP000824102">
    <property type="component" value="Unassembled WGS sequence"/>
</dbReference>